<protein>
    <submittedName>
        <fullName evidence="7">Butyryl-CoA dehydrogenase</fullName>
    </submittedName>
</protein>
<dbReference type="InterPro" id="IPR036250">
    <property type="entry name" value="AcylCo_DH-like_C"/>
</dbReference>
<dbReference type="Gene3D" id="1.10.540.10">
    <property type="entry name" value="Acyl-CoA dehydrogenase/oxidase, N-terminal domain"/>
    <property type="match status" value="1"/>
</dbReference>
<comment type="cofactor">
    <cofactor evidence="1">
        <name>FAD</name>
        <dbReference type="ChEBI" id="CHEBI:57692"/>
    </cofactor>
</comment>
<dbReference type="KEGG" id="schv:BRCON_1960"/>
<evidence type="ECO:0000313" key="8">
    <source>
        <dbReference type="Proteomes" id="UP000262583"/>
    </source>
</evidence>
<dbReference type="EMBL" id="CP030759">
    <property type="protein sequence ID" value="AXA36737.1"/>
    <property type="molecule type" value="Genomic_DNA"/>
</dbReference>
<organism evidence="7 8">
    <name type="scientific">Sumerlaea chitinivorans</name>
    <dbReference type="NCBI Taxonomy" id="2250252"/>
    <lineage>
        <taxon>Bacteria</taxon>
        <taxon>Candidatus Sumerlaeota</taxon>
        <taxon>Candidatus Sumerlaeia</taxon>
        <taxon>Candidatus Sumerlaeales</taxon>
        <taxon>Candidatus Sumerlaeaceae</taxon>
        <taxon>Candidatus Sumerlaea</taxon>
    </lineage>
</organism>
<evidence type="ECO:0000256" key="1">
    <source>
        <dbReference type="ARBA" id="ARBA00001974"/>
    </source>
</evidence>
<evidence type="ECO:0000313" key="7">
    <source>
        <dbReference type="EMBL" id="AXA36737.1"/>
    </source>
</evidence>
<dbReference type="InterPro" id="IPR009100">
    <property type="entry name" value="AcylCoA_DH/oxidase_NM_dom_sf"/>
</dbReference>
<feature type="domain" description="Acyl-CoA dehydrogenase/oxidase N-terminal" evidence="6">
    <location>
        <begin position="37"/>
        <end position="148"/>
    </location>
</feature>
<dbReference type="InterPro" id="IPR046373">
    <property type="entry name" value="Acyl-CoA_Oxase/DH_mid-dom_sf"/>
</dbReference>
<evidence type="ECO:0000259" key="5">
    <source>
        <dbReference type="Pfam" id="PF00441"/>
    </source>
</evidence>
<keyword evidence="3" id="KW-0285">Flavoprotein</keyword>
<keyword evidence="4" id="KW-0274">FAD</keyword>
<accession>A0A2Z4Y684</accession>
<evidence type="ECO:0000256" key="2">
    <source>
        <dbReference type="ARBA" id="ARBA00009347"/>
    </source>
</evidence>
<dbReference type="GO" id="GO:0050660">
    <property type="term" value="F:flavin adenine dinucleotide binding"/>
    <property type="evidence" value="ECO:0007669"/>
    <property type="project" value="InterPro"/>
</dbReference>
<dbReference type="InterPro" id="IPR037069">
    <property type="entry name" value="AcylCoA_DH/ox_N_sf"/>
</dbReference>
<sequence>MTQPVEQPEKQTRETLRTLPGDDVRQIMWRFADRYDLQMLVQSTRAVARGPVARLVAAGGRNTHDWTREKEELLRHFDESGITAAFLEPEYGGFIEGPKNLATALIAFELAWVDAGAATCSLASNLALAPIHERGTPEQNAHYQRAMAPAQPGEDRKPMRGAFALTEPIPFVGVDTGVLAGRVSIAKWEEGQEPILQVEKRGRFITNMGYANYVTAAVETADPRIKSSCMVIIEETDPGIFDRGTPTKKLVHQLSSTNDPVISVQVPASRIIGGYDIKDGVIVPRYNHSEIIEAVFRRTRVTVAVMTAAKLLSAVEPIIRYQRQRFRGGNVGPGSPRYDLGLQGKEDAVHRLVDVWAMGEAATSLGFAAARAFDVFDPLERQKNELLAARGIRGGRAEMKALREVEKKALELIEMEALPAEKRNAARYEELKNDPLVQYVLLDAETNVLCPASKLWCGFGANAMRDAVSLMGGYGITEDCPGFLGQKWMDAQLEATYEGPEAVQRRQLSVTMTSPVFLALFKLWTRQMREIAARRPGTGACTLATAMTMWLWTLQHLTQARDANGNVLYQSARQGVTFPLADALAWLLASRQQILDVLELEAKGPECPTLAEGLAGYVNFFTDLCHVQAARAAGECARICAELVHGYNRHPAWDDENIECGCYHEAELEDLEGVIPGLESGAEEEHAILDEAVRPCKAGPCVRFDGLEQFERMRIKLDGCLTGCRLAKERAAEAVTQVMIPEALDYPA</sequence>
<evidence type="ECO:0000256" key="4">
    <source>
        <dbReference type="ARBA" id="ARBA00022827"/>
    </source>
</evidence>
<proteinExistence type="inferred from homology"/>
<feature type="domain" description="Acyl-CoA dehydrogenase/oxidase C-terminal" evidence="5">
    <location>
        <begin position="456"/>
        <end position="508"/>
    </location>
</feature>
<dbReference type="Pfam" id="PF02771">
    <property type="entry name" value="Acyl-CoA_dh_N"/>
    <property type="match status" value="1"/>
</dbReference>
<name>A0A2Z4Y684_SUMC1</name>
<dbReference type="PANTHER" id="PTHR43884">
    <property type="entry name" value="ACYL-COA DEHYDROGENASE"/>
    <property type="match status" value="1"/>
</dbReference>
<dbReference type="Gene3D" id="1.20.140.10">
    <property type="entry name" value="Butyryl-CoA Dehydrogenase, subunit A, domain 3"/>
    <property type="match status" value="1"/>
</dbReference>
<dbReference type="AlphaFoldDB" id="A0A2Z4Y684"/>
<dbReference type="InterPro" id="IPR009075">
    <property type="entry name" value="AcylCo_DH/oxidase_C"/>
</dbReference>
<dbReference type="PANTHER" id="PTHR43884:SF12">
    <property type="entry name" value="ISOVALERYL-COA DEHYDROGENASE, MITOCHONDRIAL-RELATED"/>
    <property type="match status" value="1"/>
</dbReference>
<dbReference type="Pfam" id="PF00441">
    <property type="entry name" value="Acyl-CoA_dh_1"/>
    <property type="match status" value="1"/>
</dbReference>
<comment type="similarity">
    <text evidence="2">Belongs to the acyl-CoA dehydrogenase family.</text>
</comment>
<evidence type="ECO:0000259" key="6">
    <source>
        <dbReference type="Pfam" id="PF02771"/>
    </source>
</evidence>
<evidence type="ECO:0000256" key="3">
    <source>
        <dbReference type="ARBA" id="ARBA00022630"/>
    </source>
</evidence>
<dbReference type="SUPFAM" id="SSF56645">
    <property type="entry name" value="Acyl-CoA dehydrogenase NM domain-like"/>
    <property type="match status" value="1"/>
</dbReference>
<dbReference type="Proteomes" id="UP000262583">
    <property type="component" value="Chromosome"/>
</dbReference>
<dbReference type="GO" id="GO:0003995">
    <property type="term" value="F:acyl-CoA dehydrogenase activity"/>
    <property type="evidence" value="ECO:0007669"/>
    <property type="project" value="TreeGrafter"/>
</dbReference>
<dbReference type="InterPro" id="IPR013786">
    <property type="entry name" value="AcylCoA_DH/ox_N"/>
</dbReference>
<gene>
    <name evidence="7" type="ORF">BRCON_1960</name>
</gene>
<dbReference type="Gene3D" id="2.40.110.10">
    <property type="entry name" value="Butyryl-CoA Dehydrogenase, subunit A, domain 2"/>
    <property type="match status" value="1"/>
</dbReference>
<dbReference type="SUPFAM" id="SSF47203">
    <property type="entry name" value="Acyl-CoA dehydrogenase C-terminal domain-like"/>
    <property type="match status" value="1"/>
</dbReference>
<reference evidence="7 8" key="1">
    <citation type="submission" date="2018-05" db="EMBL/GenBank/DDBJ databases">
        <title>A metagenomic window into the 2 km-deep terrestrial subsurface aquifer revealed taxonomically and functionally diverse microbial community comprising novel uncultured bacterial lineages.</title>
        <authorList>
            <person name="Kadnikov V.V."/>
            <person name="Mardanov A.V."/>
            <person name="Beletsky A.V."/>
            <person name="Banks D."/>
            <person name="Pimenov N.V."/>
            <person name="Frank Y.A."/>
            <person name="Karnachuk O.V."/>
            <person name="Ravin N.V."/>
        </authorList>
    </citation>
    <scope>NUCLEOTIDE SEQUENCE [LARGE SCALE GENOMIC DNA]</scope>
    <source>
        <strain evidence="7">BY</strain>
    </source>
</reference>